<dbReference type="EMBL" id="CP001650">
    <property type="protein sequence ID" value="ADF50756.1"/>
    <property type="molecule type" value="Genomic_DNA"/>
</dbReference>
<evidence type="ECO:0000313" key="1">
    <source>
        <dbReference type="EMBL" id="ADF50756.1"/>
    </source>
</evidence>
<dbReference type="STRING" id="655815.ZPR_0397"/>
<dbReference type="KEGG" id="zpr:ZPR_0397"/>
<reference evidence="1 2" key="1">
    <citation type="journal article" date="2010" name="BMC Genomics">
        <title>The complete genome of Zunongwangia profunda SM-A87 reveals its adaptation to the deep-sea environment and ecological role in sedimentary organic nitrogen degradation.</title>
        <authorList>
            <person name="Qin Q.L."/>
            <person name="Zhang X.Y."/>
            <person name="Wang X.M."/>
            <person name="Liu G.M."/>
            <person name="Chen X.L."/>
            <person name="Xie B.B."/>
            <person name="Dang H.Y."/>
            <person name="Zhou B.C."/>
            <person name="Yu J."/>
            <person name="Zhang Y.Z."/>
        </authorList>
    </citation>
    <scope>NUCLEOTIDE SEQUENCE [LARGE SCALE GENOMIC DNA]</scope>
    <source>
        <strain evidence="2">DSM 18752 / CCTCC AB 206139 / SM-A87</strain>
    </source>
</reference>
<name>D5BE15_ZUNPS</name>
<protein>
    <submittedName>
        <fullName evidence="1">Uncharacterized protein</fullName>
    </submittedName>
</protein>
<evidence type="ECO:0000313" key="2">
    <source>
        <dbReference type="Proteomes" id="UP000001654"/>
    </source>
</evidence>
<dbReference type="AlphaFoldDB" id="D5BE15"/>
<accession>D5BE15</accession>
<keyword evidence="2" id="KW-1185">Reference proteome</keyword>
<organism evidence="1 2">
    <name type="scientific">Zunongwangia profunda (strain DSM 18752 / CCTCC AB 206139 / SM-A87)</name>
    <name type="common">Wangia profunda</name>
    <dbReference type="NCBI Taxonomy" id="655815"/>
    <lineage>
        <taxon>Bacteria</taxon>
        <taxon>Pseudomonadati</taxon>
        <taxon>Bacteroidota</taxon>
        <taxon>Flavobacteriia</taxon>
        <taxon>Flavobacteriales</taxon>
        <taxon>Flavobacteriaceae</taxon>
        <taxon>Zunongwangia</taxon>
    </lineage>
</organism>
<gene>
    <name evidence="1" type="ordered locus">ZPR_0397</name>
</gene>
<sequence>MPHQEYMVKKNIIHALFILILGLNIQKRKHGDITKLQVLKKQLQPNKVI</sequence>
<dbReference type="HOGENOM" id="CLU_3142510_0_0_10"/>
<dbReference type="Proteomes" id="UP000001654">
    <property type="component" value="Chromosome"/>
</dbReference>
<proteinExistence type="predicted"/>